<comment type="similarity">
    <text evidence="8 9">Belongs to the TRAP transporter small permease family.</text>
</comment>
<evidence type="ECO:0000256" key="3">
    <source>
        <dbReference type="ARBA" id="ARBA00022475"/>
    </source>
</evidence>
<keyword evidence="2 9" id="KW-0813">Transport</keyword>
<evidence type="ECO:0000256" key="6">
    <source>
        <dbReference type="ARBA" id="ARBA00022989"/>
    </source>
</evidence>
<dbReference type="GeneID" id="94022529"/>
<evidence type="ECO:0000256" key="2">
    <source>
        <dbReference type="ARBA" id="ARBA00022448"/>
    </source>
</evidence>
<accession>A0A1H3DD21</accession>
<name>A0A1H3DD21_9RHOB</name>
<evidence type="ECO:0000313" key="12">
    <source>
        <dbReference type="Proteomes" id="UP000183076"/>
    </source>
</evidence>
<evidence type="ECO:0000256" key="8">
    <source>
        <dbReference type="ARBA" id="ARBA00038436"/>
    </source>
</evidence>
<organism evidence="11 12">
    <name type="scientific">Sulfitobacter pontiacus</name>
    <dbReference type="NCBI Taxonomy" id="60137"/>
    <lineage>
        <taxon>Bacteria</taxon>
        <taxon>Pseudomonadati</taxon>
        <taxon>Pseudomonadota</taxon>
        <taxon>Alphaproteobacteria</taxon>
        <taxon>Rhodobacterales</taxon>
        <taxon>Roseobacteraceae</taxon>
        <taxon>Sulfitobacter</taxon>
    </lineage>
</organism>
<comment type="subunit">
    <text evidence="9">The complex comprises the extracytoplasmic solute receptor protein and the two transmembrane proteins.</text>
</comment>
<keyword evidence="5 9" id="KW-0812">Transmembrane</keyword>
<evidence type="ECO:0000313" key="11">
    <source>
        <dbReference type="EMBL" id="SDX64210.1"/>
    </source>
</evidence>
<dbReference type="GO" id="GO:0015740">
    <property type="term" value="P:C4-dicarboxylate transport"/>
    <property type="evidence" value="ECO:0007669"/>
    <property type="project" value="TreeGrafter"/>
</dbReference>
<feature type="domain" description="Tripartite ATP-independent periplasmic transporters DctQ component" evidence="10">
    <location>
        <begin position="26"/>
        <end position="152"/>
    </location>
</feature>
<dbReference type="GO" id="GO:0022857">
    <property type="term" value="F:transmembrane transporter activity"/>
    <property type="evidence" value="ECO:0007669"/>
    <property type="project" value="UniProtKB-UniRule"/>
</dbReference>
<comment type="function">
    <text evidence="9">Part of the tripartite ATP-independent periplasmic (TRAP) transport system.</text>
</comment>
<proteinExistence type="inferred from homology"/>
<feature type="transmembrane region" description="Helical" evidence="9">
    <location>
        <begin position="48"/>
        <end position="67"/>
    </location>
</feature>
<keyword evidence="3" id="KW-1003">Cell membrane</keyword>
<dbReference type="InterPro" id="IPR007387">
    <property type="entry name" value="TRAP_DctQ"/>
</dbReference>
<evidence type="ECO:0000259" key="10">
    <source>
        <dbReference type="Pfam" id="PF04290"/>
    </source>
</evidence>
<protein>
    <recommendedName>
        <fullName evidence="9">TRAP transporter small permease protein</fullName>
    </recommendedName>
</protein>
<feature type="transmembrane region" description="Helical" evidence="9">
    <location>
        <begin position="133"/>
        <end position="153"/>
    </location>
</feature>
<dbReference type="PANTHER" id="PTHR35011">
    <property type="entry name" value="2,3-DIKETO-L-GULONATE TRAP TRANSPORTER SMALL PERMEASE PROTEIN YIAM"/>
    <property type="match status" value="1"/>
</dbReference>
<feature type="transmembrane region" description="Helical" evidence="9">
    <location>
        <begin position="87"/>
        <end position="112"/>
    </location>
</feature>
<dbReference type="EMBL" id="FNNB01000010">
    <property type="protein sequence ID" value="SDX64210.1"/>
    <property type="molecule type" value="Genomic_DNA"/>
</dbReference>
<evidence type="ECO:0000256" key="4">
    <source>
        <dbReference type="ARBA" id="ARBA00022519"/>
    </source>
</evidence>
<gene>
    <name evidence="11" type="ORF">SAMN04488041_11056</name>
</gene>
<dbReference type="GO" id="GO:0005886">
    <property type="term" value="C:plasma membrane"/>
    <property type="evidence" value="ECO:0007669"/>
    <property type="project" value="UniProtKB-SubCell"/>
</dbReference>
<keyword evidence="7 9" id="KW-0472">Membrane</keyword>
<keyword evidence="6 9" id="KW-1133">Transmembrane helix</keyword>
<dbReference type="RefSeq" id="WP_074637529.1">
    <property type="nucleotide sequence ID" value="NZ_CP160850.1"/>
</dbReference>
<sequence>MKLFQRLLEPLVSVMGLVGIICVTLMMLHITTDVILRFVFNSPIRGTITIVSHYYMVILGFCSLAVAESRDAHVSVEVFTELMPRNVQSGLAAMAAFLAAIVFGFVTVRTWIEAIHKMEISAAIQQGSLTIPVWPSYFALPLGCGLMAITALWRAQAIARGAQSTFGPDMNGELPAEELANG</sequence>
<dbReference type="InterPro" id="IPR055348">
    <property type="entry name" value="DctQ"/>
</dbReference>
<reference evidence="12" key="1">
    <citation type="submission" date="2016-10" db="EMBL/GenBank/DDBJ databases">
        <authorList>
            <person name="Varghese N."/>
            <person name="Submissions S."/>
        </authorList>
    </citation>
    <scope>NUCLEOTIDE SEQUENCE [LARGE SCALE GENOMIC DNA]</scope>
    <source>
        <strain evidence="12">DSM 10014</strain>
    </source>
</reference>
<dbReference type="AlphaFoldDB" id="A0A1H3DD21"/>
<dbReference type="PANTHER" id="PTHR35011:SF10">
    <property type="entry name" value="TRAP TRANSPORTER SMALL PERMEASE PROTEIN"/>
    <property type="match status" value="1"/>
</dbReference>
<comment type="subcellular location">
    <subcellularLocation>
        <location evidence="1 9">Cell inner membrane</location>
        <topology evidence="1 9">Multi-pass membrane protein</topology>
    </subcellularLocation>
</comment>
<evidence type="ECO:0000256" key="9">
    <source>
        <dbReference type="RuleBase" id="RU369079"/>
    </source>
</evidence>
<dbReference type="STRING" id="60137.SAMN04488041_11056"/>
<evidence type="ECO:0000256" key="5">
    <source>
        <dbReference type="ARBA" id="ARBA00022692"/>
    </source>
</evidence>
<evidence type="ECO:0000256" key="1">
    <source>
        <dbReference type="ARBA" id="ARBA00004429"/>
    </source>
</evidence>
<keyword evidence="4 9" id="KW-0997">Cell inner membrane</keyword>
<feature type="transmembrane region" description="Helical" evidence="9">
    <location>
        <begin position="12"/>
        <end position="36"/>
    </location>
</feature>
<dbReference type="Proteomes" id="UP000183076">
    <property type="component" value="Unassembled WGS sequence"/>
</dbReference>
<evidence type="ECO:0000256" key="7">
    <source>
        <dbReference type="ARBA" id="ARBA00023136"/>
    </source>
</evidence>
<dbReference type="Pfam" id="PF04290">
    <property type="entry name" value="DctQ"/>
    <property type="match status" value="1"/>
</dbReference>